<protein>
    <submittedName>
        <fullName evidence="2">Uncharacterized protein</fullName>
    </submittedName>
</protein>
<name>A0A8X8DF28_POPTO</name>
<sequence length="171" mass="19056">MMMIFLEAFTSSSKAAKQSAPVDDWLGGFGTKLKPPSRNGSVGYDNLLPEFGSSNSATGVSEWDLTCWGKMAIESVGESIISKIAELLMILAFPLDRIQNDVKAAERNAEEIEKDVSKWLEDANNKIEAVNCLENEIEKHGKFLTWCPNWIQKFKLSKALAKKTVTLRNLE</sequence>
<accession>A0A8X8DF28</accession>
<keyword evidence="3" id="KW-1185">Reference proteome</keyword>
<keyword evidence="1" id="KW-0175">Coiled coil</keyword>
<comment type="caution">
    <text evidence="2">The sequence shown here is derived from an EMBL/GenBank/DDBJ whole genome shotgun (WGS) entry which is preliminary data.</text>
</comment>
<feature type="coiled-coil region" evidence="1">
    <location>
        <begin position="95"/>
        <end position="140"/>
    </location>
</feature>
<proteinExistence type="predicted"/>
<evidence type="ECO:0000256" key="1">
    <source>
        <dbReference type="SAM" id="Coils"/>
    </source>
</evidence>
<dbReference type="AlphaFoldDB" id="A0A8X8DF28"/>
<evidence type="ECO:0000313" key="2">
    <source>
        <dbReference type="EMBL" id="KAG6790595.1"/>
    </source>
</evidence>
<dbReference type="EMBL" id="JAAWWB010000002">
    <property type="protein sequence ID" value="KAG6790595.1"/>
    <property type="molecule type" value="Genomic_DNA"/>
</dbReference>
<reference evidence="2" key="1">
    <citation type="journal article" date="2020" name="bioRxiv">
        <title>Hybrid origin of Populus tomentosa Carr. identified through genome sequencing and phylogenomic analysis.</title>
        <authorList>
            <person name="An X."/>
            <person name="Gao K."/>
            <person name="Chen Z."/>
            <person name="Li J."/>
            <person name="Yang X."/>
            <person name="Yang X."/>
            <person name="Zhou J."/>
            <person name="Guo T."/>
            <person name="Zhao T."/>
            <person name="Huang S."/>
            <person name="Miao D."/>
            <person name="Khan W.U."/>
            <person name="Rao P."/>
            <person name="Ye M."/>
            <person name="Lei B."/>
            <person name="Liao W."/>
            <person name="Wang J."/>
            <person name="Ji L."/>
            <person name="Li Y."/>
            <person name="Guo B."/>
            <person name="Mustafa N.S."/>
            <person name="Li S."/>
            <person name="Yun Q."/>
            <person name="Keller S.R."/>
            <person name="Mao J."/>
            <person name="Zhang R."/>
            <person name="Strauss S.H."/>
        </authorList>
    </citation>
    <scope>NUCLEOTIDE SEQUENCE</scope>
    <source>
        <strain evidence="2">GM15</strain>
        <tissue evidence="2">Leaf</tissue>
    </source>
</reference>
<gene>
    <name evidence="2" type="ORF">POTOM_006753</name>
</gene>
<organism evidence="2 3">
    <name type="scientific">Populus tomentosa</name>
    <name type="common">Chinese white poplar</name>
    <dbReference type="NCBI Taxonomy" id="118781"/>
    <lineage>
        <taxon>Eukaryota</taxon>
        <taxon>Viridiplantae</taxon>
        <taxon>Streptophyta</taxon>
        <taxon>Embryophyta</taxon>
        <taxon>Tracheophyta</taxon>
        <taxon>Spermatophyta</taxon>
        <taxon>Magnoliopsida</taxon>
        <taxon>eudicotyledons</taxon>
        <taxon>Gunneridae</taxon>
        <taxon>Pentapetalae</taxon>
        <taxon>rosids</taxon>
        <taxon>fabids</taxon>
        <taxon>Malpighiales</taxon>
        <taxon>Salicaceae</taxon>
        <taxon>Saliceae</taxon>
        <taxon>Populus</taxon>
    </lineage>
</organism>
<dbReference type="Proteomes" id="UP000886885">
    <property type="component" value="Chromosome 1D"/>
</dbReference>
<evidence type="ECO:0000313" key="3">
    <source>
        <dbReference type="Proteomes" id="UP000886885"/>
    </source>
</evidence>